<dbReference type="PANTHER" id="PTHR43130:SF3">
    <property type="entry name" value="HTH-TYPE TRANSCRIPTIONAL REGULATOR RV1931C"/>
    <property type="match status" value="1"/>
</dbReference>
<evidence type="ECO:0000259" key="3">
    <source>
        <dbReference type="PROSITE" id="PS01124"/>
    </source>
</evidence>
<proteinExistence type="predicted"/>
<keyword evidence="1" id="KW-0805">Transcription regulation</keyword>
<dbReference type="InterPro" id="IPR009057">
    <property type="entry name" value="Homeodomain-like_sf"/>
</dbReference>
<sequence length="325" mass="34662">MRRPHRVAVLLVDPVVGFDAAIAPTLFGAAEADGEPLYEVVTCSATGGQVASTNGFALVPQAGPEALDDADTVIVPGTRNAAVRRDGRLDDAVGAAVARIPATAPSVSICTGAFVLAAAGLLDGRRATTHWRHADALRALHPAVDVDENVLFVDGGDILTSAGLAAGIDLCLHIIRRDHGGQVANAVARFCVVPPWREGSQAQFIEAPLPHDDSASTAATREWACAHLQEPLTIEQLAAHAGMSTRTFIRRFREETGQPPGVWMRSRRLDRARELLEARTLSIDEVARRSGLGSGANLRHHLRRGLGMSPTSYRKAFADREFTDA</sequence>
<reference evidence="4" key="1">
    <citation type="submission" date="2020-07" db="EMBL/GenBank/DDBJ databases">
        <authorList>
            <person name="Pettersson B.M.F."/>
            <person name="Behra P.R.K."/>
            <person name="Ramesh M."/>
            <person name="Das S."/>
            <person name="Dasgupta S."/>
            <person name="Kirsebom L.A."/>
        </authorList>
    </citation>
    <scope>NUCLEOTIDE SEQUENCE</scope>
    <source>
        <strain evidence="4">DSM 45406</strain>
    </source>
</reference>
<protein>
    <submittedName>
        <fullName evidence="4">Helix-turn-helix domain-containing protein</fullName>
    </submittedName>
</protein>
<dbReference type="EMBL" id="JACKRN010000683">
    <property type="protein sequence ID" value="MCV7072353.1"/>
    <property type="molecule type" value="Genomic_DNA"/>
</dbReference>
<evidence type="ECO:0000256" key="2">
    <source>
        <dbReference type="ARBA" id="ARBA00023163"/>
    </source>
</evidence>
<dbReference type="SUPFAM" id="SSF46689">
    <property type="entry name" value="Homeodomain-like"/>
    <property type="match status" value="2"/>
</dbReference>
<dbReference type="InterPro" id="IPR029062">
    <property type="entry name" value="Class_I_gatase-like"/>
</dbReference>
<dbReference type="InterPro" id="IPR018060">
    <property type="entry name" value="HTH_AraC"/>
</dbReference>
<name>A0A9X3BI92_9MYCO</name>
<dbReference type="CDD" id="cd03137">
    <property type="entry name" value="GATase1_AraC_1"/>
    <property type="match status" value="1"/>
</dbReference>
<dbReference type="GO" id="GO:0043565">
    <property type="term" value="F:sequence-specific DNA binding"/>
    <property type="evidence" value="ECO:0007669"/>
    <property type="project" value="InterPro"/>
</dbReference>
<dbReference type="PROSITE" id="PS01124">
    <property type="entry name" value="HTH_ARAC_FAMILY_2"/>
    <property type="match status" value="1"/>
</dbReference>
<dbReference type="Gene3D" id="1.10.10.60">
    <property type="entry name" value="Homeodomain-like"/>
    <property type="match status" value="1"/>
</dbReference>
<feature type="domain" description="HTH araC/xylS-type" evidence="3">
    <location>
        <begin position="218"/>
        <end position="316"/>
    </location>
</feature>
<dbReference type="Gene3D" id="3.40.50.880">
    <property type="match status" value="1"/>
</dbReference>
<gene>
    <name evidence="4" type="ORF">H7H73_20200</name>
</gene>
<reference evidence="4" key="2">
    <citation type="journal article" date="2022" name="BMC Genomics">
        <title>Comparative genome analysis of mycobacteria focusing on tRNA and non-coding RNA.</title>
        <authorList>
            <person name="Behra P.R.K."/>
            <person name="Pettersson B.M.F."/>
            <person name="Ramesh M."/>
            <person name="Das S."/>
            <person name="Dasgupta S."/>
            <person name="Kirsebom L.A."/>
        </authorList>
    </citation>
    <scope>NUCLEOTIDE SEQUENCE</scope>
    <source>
        <strain evidence="4">DSM 45406</strain>
    </source>
</reference>
<keyword evidence="2" id="KW-0804">Transcription</keyword>
<evidence type="ECO:0000313" key="5">
    <source>
        <dbReference type="Proteomes" id="UP001140272"/>
    </source>
</evidence>
<evidence type="ECO:0000313" key="4">
    <source>
        <dbReference type="EMBL" id="MCV7072353.1"/>
    </source>
</evidence>
<dbReference type="InterPro" id="IPR052158">
    <property type="entry name" value="INH-QAR"/>
</dbReference>
<dbReference type="Pfam" id="PF12833">
    <property type="entry name" value="HTH_18"/>
    <property type="match status" value="1"/>
</dbReference>
<accession>A0A9X3BI92</accession>
<dbReference type="SMART" id="SM00342">
    <property type="entry name" value="HTH_ARAC"/>
    <property type="match status" value="1"/>
</dbReference>
<evidence type="ECO:0000256" key="1">
    <source>
        <dbReference type="ARBA" id="ARBA00023015"/>
    </source>
</evidence>
<dbReference type="InterPro" id="IPR002818">
    <property type="entry name" value="DJ-1/PfpI"/>
</dbReference>
<dbReference type="AlphaFoldDB" id="A0A9X3BI92"/>
<dbReference type="PANTHER" id="PTHR43130">
    <property type="entry name" value="ARAC-FAMILY TRANSCRIPTIONAL REGULATOR"/>
    <property type="match status" value="1"/>
</dbReference>
<dbReference type="SUPFAM" id="SSF52317">
    <property type="entry name" value="Class I glutamine amidotransferase-like"/>
    <property type="match status" value="1"/>
</dbReference>
<comment type="caution">
    <text evidence="4">The sequence shown here is derived from an EMBL/GenBank/DDBJ whole genome shotgun (WGS) entry which is preliminary data.</text>
</comment>
<organism evidence="4 5">
    <name type="scientific">Mycolicibacterium rufum</name>
    <dbReference type="NCBI Taxonomy" id="318424"/>
    <lineage>
        <taxon>Bacteria</taxon>
        <taxon>Bacillati</taxon>
        <taxon>Actinomycetota</taxon>
        <taxon>Actinomycetes</taxon>
        <taxon>Mycobacteriales</taxon>
        <taxon>Mycobacteriaceae</taxon>
        <taxon>Mycolicibacterium</taxon>
    </lineage>
</organism>
<dbReference type="GO" id="GO:0003700">
    <property type="term" value="F:DNA-binding transcription factor activity"/>
    <property type="evidence" value="ECO:0007669"/>
    <property type="project" value="InterPro"/>
</dbReference>
<dbReference type="Proteomes" id="UP001140272">
    <property type="component" value="Unassembled WGS sequence"/>
</dbReference>
<dbReference type="Pfam" id="PF01965">
    <property type="entry name" value="DJ-1_PfpI"/>
    <property type="match status" value="1"/>
</dbReference>